<dbReference type="Gene3D" id="1.10.260.40">
    <property type="entry name" value="lambda repressor-like DNA-binding domains"/>
    <property type="match status" value="1"/>
</dbReference>
<organism evidence="2 3">
    <name type="scientific">Actinoplanes aureus</name>
    <dbReference type="NCBI Taxonomy" id="2792083"/>
    <lineage>
        <taxon>Bacteria</taxon>
        <taxon>Bacillati</taxon>
        <taxon>Actinomycetota</taxon>
        <taxon>Actinomycetes</taxon>
        <taxon>Micromonosporales</taxon>
        <taxon>Micromonosporaceae</taxon>
        <taxon>Actinoplanes</taxon>
    </lineage>
</organism>
<protein>
    <submittedName>
        <fullName evidence="2">XRE family transcriptional regulator</fullName>
    </submittedName>
</protein>
<proteinExistence type="predicted"/>
<dbReference type="InterPro" id="IPR001387">
    <property type="entry name" value="Cro/C1-type_HTH"/>
</dbReference>
<dbReference type="AlphaFoldDB" id="A0A931CBT1"/>
<evidence type="ECO:0000259" key="1">
    <source>
        <dbReference type="PROSITE" id="PS50943"/>
    </source>
</evidence>
<dbReference type="EMBL" id="JADQTO010000011">
    <property type="protein sequence ID" value="MBG0564456.1"/>
    <property type="molecule type" value="Genomic_DNA"/>
</dbReference>
<evidence type="ECO:0000313" key="3">
    <source>
        <dbReference type="Proteomes" id="UP000598146"/>
    </source>
</evidence>
<dbReference type="PROSITE" id="PS50943">
    <property type="entry name" value="HTH_CROC1"/>
    <property type="match status" value="1"/>
</dbReference>
<keyword evidence="3" id="KW-1185">Reference proteome</keyword>
<dbReference type="Proteomes" id="UP000598146">
    <property type="component" value="Unassembled WGS sequence"/>
</dbReference>
<evidence type="ECO:0000313" key="2">
    <source>
        <dbReference type="EMBL" id="MBG0564456.1"/>
    </source>
</evidence>
<dbReference type="RefSeq" id="WP_196416235.1">
    <property type="nucleotide sequence ID" value="NZ_JADQTO010000011.1"/>
</dbReference>
<name>A0A931CBT1_9ACTN</name>
<reference evidence="2" key="1">
    <citation type="submission" date="2020-11" db="EMBL/GenBank/DDBJ databases">
        <title>Isolation and identification of active actinomycetes.</title>
        <authorList>
            <person name="Sun X."/>
        </authorList>
    </citation>
    <scope>NUCLEOTIDE SEQUENCE</scope>
    <source>
        <strain evidence="2">NEAU-A11</strain>
    </source>
</reference>
<dbReference type="GO" id="GO:0003677">
    <property type="term" value="F:DNA binding"/>
    <property type="evidence" value="ECO:0007669"/>
    <property type="project" value="InterPro"/>
</dbReference>
<dbReference type="CDD" id="cd00093">
    <property type="entry name" value="HTH_XRE"/>
    <property type="match status" value="1"/>
</dbReference>
<comment type="caution">
    <text evidence="2">The sequence shown here is derived from an EMBL/GenBank/DDBJ whole genome shotgun (WGS) entry which is preliminary data.</text>
</comment>
<feature type="domain" description="HTH cro/C1-type" evidence="1">
    <location>
        <begin position="13"/>
        <end position="29"/>
    </location>
</feature>
<gene>
    <name evidence="2" type="ORF">I4J89_23690</name>
</gene>
<accession>A0A931CBT1</accession>
<dbReference type="InterPro" id="IPR010982">
    <property type="entry name" value="Lambda_DNA-bd_dom_sf"/>
</dbReference>
<sequence length="364" mass="39943">MATPAAEQLAHRLRTLREKAGLTQGELAEIFTKDGRKVGAAAISSWERLRNPVLVPENRIEPYSRLPLLAGDPPRLRAEDDLTQSQLAERDELLLDLTVLSDQARGGTAAAEAARVPTYRSWFFSDGGPIVIIAPDAPAWAMGPLADDADPNYTALHLFADQDALIELHGHIRAENDPSLPVRFKRASTVTADDLSGHLVLLGGIAWNSVTRRLLRQLERLPIRQMEMPELTSGEIFAVGHGAAERRFLPVWSKANGEPSPELEEDVGLLARVPNPFNSSKTLTLCNGIHSRGVLGAVRTLTDARIREANEAYLAEHFANDEYGLLVRVPVFHGEALSPDLQDPANVLYAWPQSAGVKPRRDRP</sequence>